<evidence type="ECO:0000313" key="13">
    <source>
        <dbReference type="EMBL" id="PDH34897.1"/>
    </source>
</evidence>
<dbReference type="Gene3D" id="2.40.170.20">
    <property type="entry name" value="TonB-dependent receptor, beta-barrel domain"/>
    <property type="match status" value="1"/>
</dbReference>
<dbReference type="PROSITE" id="PS52016">
    <property type="entry name" value="TONB_DEPENDENT_REC_3"/>
    <property type="match status" value="1"/>
</dbReference>
<evidence type="ECO:0000256" key="4">
    <source>
        <dbReference type="ARBA" id="ARBA00022692"/>
    </source>
</evidence>
<dbReference type="InterPro" id="IPR036942">
    <property type="entry name" value="Beta-barrel_TonB_sf"/>
</dbReference>
<accession>A0A2A5WF76</accession>
<dbReference type="GO" id="GO:0009279">
    <property type="term" value="C:cell outer membrane"/>
    <property type="evidence" value="ECO:0007669"/>
    <property type="project" value="UniProtKB-SubCell"/>
</dbReference>
<dbReference type="InterPro" id="IPR037066">
    <property type="entry name" value="Plug_dom_sf"/>
</dbReference>
<evidence type="ECO:0000259" key="11">
    <source>
        <dbReference type="Pfam" id="PF00593"/>
    </source>
</evidence>
<comment type="subcellular location">
    <subcellularLocation>
        <location evidence="1 8">Cell outer membrane</location>
        <topology evidence="1 8">Multi-pass membrane protein</topology>
    </subcellularLocation>
</comment>
<evidence type="ECO:0000256" key="8">
    <source>
        <dbReference type="PROSITE-ProRule" id="PRU01360"/>
    </source>
</evidence>
<dbReference type="PANTHER" id="PTHR30069">
    <property type="entry name" value="TONB-DEPENDENT OUTER MEMBRANE RECEPTOR"/>
    <property type="match status" value="1"/>
</dbReference>
<dbReference type="PANTHER" id="PTHR30069:SF39">
    <property type="entry name" value="BLL6183 PROTEIN"/>
    <property type="match status" value="1"/>
</dbReference>
<keyword evidence="5 9" id="KW-0798">TonB box</keyword>
<dbReference type="InterPro" id="IPR012910">
    <property type="entry name" value="Plug_dom"/>
</dbReference>
<keyword evidence="2 8" id="KW-0813">Transport</keyword>
<dbReference type="GO" id="GO:0044718">
    <property type="term" value="P:siderophore transmembrane transport"/>
    <property type="evidence" value="ECO:0007669"/>
    <property type="project" value="TreeGrafter"/>
</dbReference>
<gene>
    <name evidence="13" type="ORF">CNF02_02420</name>
</gene>
<evidence type="ECO:0000256" key="10">
    <source>
        <dbReference type="SAM" id="SignalP"/>
    </source>
</evidence>
<keyword evidence="13" id="KW-0675">Receptor</keyword>
<reference evidence="13 14" key="1">
    <citation type="submission" date="2017-08" db="EMBL/GenBank/DDBJ databases">
        <title>Fine stratification of microbial communities through a metagenomic profile of the photic zone.</title>
        <authorList>
            <person name="Haro-Moreno J.M."/>
            <person name="Lopez-Perez M."/>
            <person name="De La Torre J."/>
            <person name="Picazo A."/>
            <person name="Camacho A."/>
            <person name="Rodriguez-Valera F."/>
        </authorList>
    </citation>
    <scope>NUCLEOTIDE SEQUENCE [LARGE SCALE GENOMIC DNA]</scope>
    <source>
        <strain evidence="13">MED-G28</strain>
    </source>
</reference>
<evidence type="ECO:0000259" key="12">
    <source>
        <dbReference type="Pfam" id="PF07715"/>
    </source>
</evidence>
<evidence type="ECO:0000313" key="14">
    <source>
        <dbReference type="Proteomes" id="UP000219329"/>
    </source>
</evidence>
<dbReference type="Gene3D" id="2.170.130.10">
    <property type="entry name" value="TonB-dependent receptor, plug domain"/>
    <property type="match status" value="1"/>
</dbReference>
<feature type="signal peptide" evidence="10">
    <location>
        <begin position="1"/>
        <end position="19"/>
    </location>
</feature>
<dbReference type="InterPro" id="IPR000531">
    <property type="entry name" value="Beta-barrel_TonB"/>
</dbReference>
<dbReference type="EMBL" id="NTJZ01000002">
    <property type="protein sequence ID" value="PDH34897.1"/>
    <property type="molecule type" value="Genomic_DNA"/>
</dbReference>
<name>A0A2A5WF76_9GAMM</name>
<evidence type="ECO:0000256" key="5">
    <source>
        <dbReference type="ARBA" id="ARBA00023077"/>
    </source>
</evidence>
<keyword evidence="3 8" id="KW-1134">Transmembrane beta strand</keyword>
<organism evidence="13 14">
    <name type="scientific">OM182 bacterium MED-G28</name>
    <dbReference type="NCBI Taxonomy" id="1986256"/>
    <lineage>
        <taxon>Bacteria</taxon>
        <taxon>Pseudomonadati</taxon>
        <taxon>Pseudomonadota</taxon>
        <taxon>Gammaproteobacteria</taxon>
        <taxon>OMG group</taxon>
        <taxon>OM182 clade</taxon>
    </lineage>
</organism>
<evidence type="ECO:0000256" key="9">
    <source>
        <dbReference type="RuleBase" id="RU003357"/>
    </source>
</evidence>
<protein>
    <submittedName>
        <fullName evidence="13">TonB-dependent receptor</fullName>
    </submittedName>
</protein>
<evidence type="ECO:0000256" key="3">
    <source>
        <dbReference type="ARBA" id="ARBA00022452"/>
    </source>
</evidence>
<evidence type="ECO:0000256" key="6">
    <source>
        <dbReference type="ARBA" id="ARBA00023136"/>
    </source>
</evidence>
<feature type="chain" id="PRO_5013015096" evidence="10">
    <location>
        <begin position="20"/>
        <end position="817"/>
    </location>
</feature>
<dbReference type="Pfam" id="PF07715">
    <property type="entry name" value="Plug"/>
    <property type="match status" value="1"/>
</dbReference>
<keyword evidence="10" id="KW-0732">Signal</keyword>
<comment type="similarity">
    <text evidence="8 9">Belongs to the TonB-dependent receptor family.</text>
</comment>
<evidence type="ECO:0000256" key="1">
    <source>
        <dbReference type="ARBA" id="ARBA00004571"/>
    </source>
</evidence>
<keyword evidence="4 8" id="KW-0812">Transmembrane</keyword>
<dbReference type="Proteomes" id="UP000219329">
    <property type="component" value="Unassembled WGS sequence"/>
</dbReference>
<dbReference type="SUPFAM" id="SSF56935">
    <property type="entry name" value="Porins"/>
    <property type="match status" value="1"/>
</dbReference>
<dbReference type="AlphaFoldDB" id="A0A2A5WF76"/>
<keyword evidence="6 8" id="KW-0472">Membrane</keyword>
<proteinExistence type="inferred from homology"/>
<dbReference type="Pfam" id="PF00593">
    <property type="entry name" value="TonB_dep_Rec_b-barrel"/>
    <property type="match status" value="1"/>
</dbReference>
<feature type="domain" description="TonB-dependent receptor-like beta-barrel" evidence="11">
    <location>
        <begin position="389"/>
        <end position="769"/>
    </location>
</feature>
<dbReference type="GO" id="GO:0015344">
    <property type="term" value="F:siderophore uptake transmembrane transporter activity"/>
    <property type="evidence" value="ECO:0007669"/>
    <property type="project" value="TreeGrafter"/>
</dbReference>
<keyword evidence="7 8" id="KW-0998">Cell outer membrane</keyword>
<comment type="caution">
    <text evidence="13">The sequence shown here is derived from an EMBL/GenBank/DDBJ whole genome shotgun (WGS) entry which is preliminary data.</text>
</comment>
<dbReference type="InterPro" id="IPR039426">
    <property type="entry name" value="TonB-dep_rcpt-like"/>
</dbReference>
<evidence type="ECO:0000256" key="2">
    <source>
        <dbReference type="ARBA" id="ARBA00022448"/>
    </source>
</evidence>
<feature type="domain" description="TonB-dependent receptor plug" evidence="12">
    <location>
        <begin position="41"/>
        <end position="151"/>
    </location>
</feature>
<evidence type="ECO:0000256" key="7">
    <source>
        <dbReference type="ARBA" id="ARBA00023237"/>
    </source>
</evidence>
<sequence>MKASSVSMLALFISFGAAAQELEEIVVVGVVPAGSSIDTDKLAYPVQTATNADLKNISAVSIADFLKQSFSSVSLNEAQNNPLQPDLQYRGFTASPLLGLAQGLAVYQNGIRINEPLGDAVNWDLLPQSAIQELSLGGGANPLYGLNSLGGSIVIDMKNGFDFEGANAEISAGSFGRHTANLEFGGNNGKLAYYTNIEYFEEDGWRDHSNSEAINFYSSLSYRSDFTQINLNYQHGESDLIGFGSSPVELLDFDRAAIFTGPDITENDMDMFSFDFSHEVSSSISFSGNLFYRQNDTVSFNGDGSEFGICEFGGIDSLIEGLEDDDLEELGLDDDDVCESQFTGAEGLEDFLNTTAMAMGVNESFNIEGFENDELSGAGLLSDEAINNLSNRSQESTGADFQWTFLGNFFGYNGQLVVGGAYFNGESAFDSVVELASLNPITRLTTGLGTGTFVDDQATLISTQTESTSFYISNILDLTETLSLTLSARGNYTNVDLRDKSGERPELNGSHRFSRINPAIGLTWQMNQNHNFYSSYSESSRAPTPIELACNEGVFDLAVQYAIEDGEDPGDVDFECRLPNAFLADPPLNDVIAKSFELGGRGYINAIRYNLGLFSTTNHNDILFQTTGRSTGLFANVDKTRRQGFEGSLSGRIQRVTWLLAYSHIAATFEDSFSVLSPNHDFADDEGEILVRRGDSIPGIPQNQFKFSADYAMFEGLNIGLDVVSNAEQHLRGDESNQLDEIDGYSVVNLRARYQISEDLEIFANVLNLFDEEYESFGLLGEEPGEVEVPIIEDFEIPVFLGAGPPRAAFIGVRYSF</sequence>